<evidence type="ECO:0000313" key="1">
    <source>
        <dbReference type="EMBL" id="KAA9029922.1"/>
    </source>
</evidence>
<gene>
    <name evidence="1" type="ORF">F4V44_02655</name>
</gene>
<dbReference type="RefSeq" id="WP_150438442.1">
    <property type="nucleotide sequence ID" value="NZ_VYKL01000007.1"/>
</dbReference>
<dbReference type="OrthoDB" id="2731896at2"/>
<proteinExistence type="predicted"/>
<dbReference type="InterPro" id="IPR010461">
    <property type="entry name" value="ComK"/>
</dbReference>
<name>A0A5J5I4A7_9BACI</name>
<accession>A0A5J5I4A7</accession>
<reference evidence="1 2" key="1">
    <citation type="submission" date="2019-09" db="EMBL/GenBank/DDBJ databases">
        <title>Whole genome sequences of isolates from the Mars Exploration Rovers.</title>
        <authorList>
            <person name="Seuylemezian A."/>
            <person name="Vaishampayan P."/>
        </authorList>
    </citation>
    <scope>NUCLEOTIDE SEQUENCE [LARGE SCALE GENOMIC DNA]</scope>
    <source>
        <strain evidence="1 2">MER_TA_151</strain>
    </source>
</reference>
<dbReference type="Pfam" id="PF06338">
    <property type="entry name" value="ComK"/>
    <property type="match status" value="1"/>
</dbReference>
<comment type="caution">
    <text evidence="1">The sequence shown here is derived from an EMBL/GenBank/DDBJ whole genome shotgun (WGS) entry which is preliminary data.</text>
</comment>
<protein>
    <submittedName>
        <fullName evidence="1">Uncharacterized protein</fullName>
    </submittedName>
</protein>
<keyword evidence="2" id="KW-1185">Reference proteome</keyword>
<organism evidence="1 2">
    <name type="scientific">Niallia endozanthoxylica</name>
    <dbReference type="NCBI Taxonomy" id="2036016"/>
    <lineage>
        <taxon>Bacteria</taxon>
        <taxon>Bacillati</taxon>
        <taxon>Bacillota</taxon>
        <taxon>Bacilli</taxon>
        <taxon>Bacillales</taxon>
        <taxon>Bacillaceae</taxon>
        <taxon>Niallia</taxon>
    </lineage>
</organism>
<dbReference type="EMBL" id="VYKL01000007">
    <property type="protein sequence ID" value="KAA9029922.1"/>
    <property type="molecule type" value="Genomic_DNA"/>
</dbReference>
<dbReference type="Proteomes" id="UP000326671">
    <property type="component" value="Unassembled WGS sequence"/>
</dbReference>
<dbReference type="AlphaFoldDB" id="A0A5J5I4A7"/>
<dbReference type="GO" id="GO:0030420">
    <property type="term" value="P:establishment of competence for transformation"/>
    <property type="evidence" value="ECO:0007669"/>
    <property type="project" value="InterPro"/>
</dbReference>
<evidence type="ECO:0000313" key="2">
    <source>
        <dbReference type="Proteomes" id="UP000326671"/>
    </source>
</evidence>
<sequence length="199" mass="23166">MNIRTNYIINNRTIALVSHYEMANEYTRVIHESESFIVRQPPDEIVRASFIHFGCPLEEAVDLARKILKKPDSIPIALCAKRNLILTRCKVPNQDGIVWLILSHINEIQRYRINKTTVFLTNGQSFYVDIKVNDLKNQRNLAACLCESLVNQSTEQKTKYYLYDHKKEIALALENGKLEYIVKRNKEDDEDLDLDIVLK</sequence>